<dbReference type="OrthoDB" id="86160at2"/>
<feature type="domain" description="HpcH/HpaI aldolase/citrate lyase" evidence="4">
    <location>
        <begin position="22"/>
        <end position="245"/>
    </location>
</feature>
<protein>
    <submittedName>
        <fullName evidence="5">4-hydroxy-2-oxoheptanedioate aldolase</fullName>
    </submittedName>
</protein>
<evidence type="ECO:0000256" key="2">
    <source>
        <dbReference type="ARBA" id="ARBA00022723"/>
    </source>
</evidence>
<dbReference type="GO" id="GO:0005737">
    <property type="term" value="C:cytoplasm"/>
    <property type="evidence" value="ECO:0007669"/>
    <property type="project" value="UniProtKB-ARBA"/>
</dbReference>
<proteinExistence type="inferred from homology"/>
<dbReference type="NCBIfam" id="TIGR02311">
    <property type="entry name" value="HpaI"/>
    <property type="match status" value="1"/>
</dbReference>
<evidence type="ECO:0000256" key="3">
    <source>
        <dbReference type="ARBA" id="ARBA00023239"/>
    </source>
</evidence>
<dbReference type="InterPro" id="IPR040442">
    <property type="entry name" value="Pyrv_kinase-like_dom_sf"/>
</dbReference>
<dbReference type="Gene3D" id="3.20.20.60">
    <property type="entry name" value="Phosphoenolpyruvate-binding domains"/>
    <property type="match status" value="1"/>
</dbReference>
<sequence>MSNQLSTNVFKHALKQDAPLWGLWLGLPDTSCAEICGGSGFDWVLIDGEHASFDLTGIKYHLQALAPHPTSAIVRAEDGNPTLLKRLLDIGAQSLLVPMVNTAEQAQQVVQSVYYPPMGQRGIGSALARASQWNRIPNYLHQANEEICLLVQVETVEAIENIEAIAAVEGIDGIFIGPSDLSGSMGHIGNPGHPDVVAAIDHAIEVINRAGKAVGILSLNPTQAKGYVEQGVKFIGAGVDTLLLRQGAEGLVKTLKDKDSDTGTQVAAVANVY</sequence>
<evidence type="ECO:0000259" key="4">
    <source>
        <dbReference type="Pfam" id="PF03328"/>
    </source>
</evidence>
<dbReference type="SUPFAM" id="SSF51621">
    <property type="entry name" value="Phosphoenolpyruvate/pyruvate domain"/>
    <property type="match status" value="1"/>
</dbReference>
<dbReference type="InterPro" id="IPR005000">
    <property type="entry name" value="Aldolase/citrate-lyase_domain"/>
</dbReference>
<dbReference type="Pfam" id="PF03328">
    <property type="entry name" value="HpcH_HpaI"/>
    <property type="match status" value="1"/>
</dbReference>
<dbReference type="InterPro" id="IPR012689">
    <property type="entry name" value="HpaI"/>
</dbReference>
<dbReference type="GO" id="GO:0016832">
    <property type="term" value="F:aldehyde-lyase activity"/>
    <property type="evidence" value="ECO:0007669"/>
    <property type="project" value="UniProtKB-ARBA"/>
</dbReference>
<reference evidence="5 6" key="1">
    <citation type="submission" date="2018-03" db="EMBL/GenBank/DDBJ databases">
        <title>Whole genome sequencing of Histamine producing bacteria.</title>
        <authorList>
            <person name="Butler K."/>
        </authorList>
    </citation>
    <scope>NUCLEOTIDE SEQUENCE [LARGE SCALE GENOMIC DNA]</scope>
    <source>
        <strain evidence="5 6">DSM 19138</strain>
    </source>
</reference>
<gene>
    <name evidence="5" type="primary">hpaI</name>
    <name evidence="5" type="ORF">C9J01_17860</name>
</gene>
<dbReference type="AlphaFoldDB" id="A0A2T3NAW0"/>
<evidence type="ECO:0000256" key="1">
    <source>
        <dbReference type="ARBA" id="ARBA00005568"/>
    </source>
</evidence>
<dbReference type="GO" id="GO:0046872">
    <property type="term" value="F:metal ion binding"/>
    <property type="evidence" value="ECO:0007669"/>
    <property type="project" value="UniProtKB-KW"/>
</dbReference>
<dbReference type="EMBL" id="PYMB01000009">
    <property type="protein sequence ID" value="PSW10866.1"/>
    <property type="molecule type" value="Genomic_DNA"/>
</dbReference>
<dbReference type="Proteomes" id="UP000241346">
    <property type="component" value="Unassembled WGS sequence"/>
</dbReference>
<dbReference type="InterPro" id="IPR015813">
    <property type="entry name" value="Pyrv/PenolPyrv_kinase-like_dom"/>
</dbReference>
<dbReference type="FunFam" id="3.20.20.60:FF:000004">
    <property type="entry name" value="5-keto-4-deoxy-D-glucarate aldolase"/>
    <property type="match status" value="1"/>
</dbReference>
<dbReference type="PANTHER" id="PTHR30502:SF0">
    <property type="entry name" value="PHOSPHOENOLPYRUVATE CARBOXYLASE FAMILY PROTEIN"/>
    <property type="match status" value="1"/>
</dbReference>
<dbReference type="PANTHER" id="PTHR30502">
    <property type="entry name" value="2-KETO-3-DEOXY-L-RHAMNONATE ALDOLASE"/>
    <property type="match status" value="1"/>
</dbReference>
<accession>A0A2T3NAW0</accession>
<dbReference type="GO" id="GO:0010124">
    <property type="term" value="P:phenylacetate catabolic process"/>
    <property type="evidence" value="ECO:0007669"/>
    <property type="project" value="InterPro"/>
</dbReference>
<evidence type="ECO:0000313" key="6">
    <source>
        <dbReference type="Proteomes" id="UP000241346"/>
    </source>
</evidence>
<dbReference type="RefSeq" id="WP_107299501.1">
    <property type="nucleotide sequence ID" value="NZ_PYMB01000009.1"/>
</dbReference>
<name>A0A2T3NAW0_9GAMM</name>
<evidence type="ECO:0000313" key="5">
    <source>
        <dbReference type="EMBL" id="PSW10866.1"/>
    </source>
</evidence>
<comment type="caution">
    <text evidence="5">The sequence shown here is derived from an EMBL/GenBank/DDBJ whole genome shotgun (WGS) entry which is preliminary data.</text>
</comment>
<dbReference type="InterPro" id="IPR050251">
    <property type="entry name" value="HpcH-HpaI_aldolase"/>
</dbReference>
<keyword evidence="2" id="KW-0479">Metal-binding</keyword>
<organism evidence="5 6">
    <name type="scientific">Photobacterium rosenbergii</name>
    <dbReference type="NCBI Taxonomy" id="294936"/>
    <lineage>
        <taxon>Bacteria</taxon>
        <taxon>Pseudomonadati</taxon>
        <taxon>Pseudomonadota</taxon>
        <taxon>Gammaproteobacteria</taxon>
        <taxon>Vibrionales</taxon>
        <taxon>Vibrionaceae</taxon>
        <taxon>Photobacterium</taxon>
    </lineage>
</organism>
<keyword evidence="3" id="KW-0456">Lyase</keyword>
<comment type="similarity">
    <text evidence="1">Belongs to the HpcH/HpaI aldolase family.</text>
</comment>